<dbReference type="PATRIC" id="fig|1263870.3.peg.2745"/>
<protein>
    <submittedName>
        <fullName evidence="2">Uncharacterized protein</fullName>
    </submittedName>
</protein>
<evidence type="ECO:0000313" key="2">
    <source>
        <dbReference type="EMBL" id="EMI55982.1"/>
    </source>
</evidence>
<organism evidence="2 3">
    <name type="scientific">Rhodopirellula sallentina SM41</name>
    <dbReference type="NCBI Taxonomy" id="1263870"/>
    <lineage>
        <taxon>Bacteria</taxon>
        <taxon>Pseudomonadati</taxon>
        <taxon>Planctomycetota</taxon>
        <taxon>Planctomycetia</taxon>
        <taxon>Pirellulales</taxon>
        <taxon>Pirellulaceae</taxon>
        <taxon>Rhodopirellula</taxon>
    </lineage>
</organism>
<keyword evidence="3" id="KW-1185">Reference proteome</keyword>
<feature type="compositionally biased region" description="Basic and acidic residues" evidence="1">
    <location>
        <begin position="240"/>
        <end position="252"/>
    </location>
</feature>
<feature type="compositionally biased region" description="Polar residues" evidence="1">
    <location>
        <begin position="220"/>
        <end position="229"/>
    </location>
</feature>
<feature type="region of interest" description="Disordered" evidence="1">
    <location>
        <begin position="275"/>
        <end position="303"/>
    </location>
</feature>
<dbReference type="EMBL" id="ANOH01000182">
    <property type="protein sequence ID" value="EMI55982.1"/>
    <property type="molecule type" value="Genomic_DNA"/>
</dbReference>
<dbReference type="AlphaFoldDB" id="M5U3E8"/>
<proteinExistence type="predicted"/>
<name>M5U3E8_9BACT</name>
<evidence type="ECO:0000313" key="3">
    <source>
        <dbReference type="Proteomes" id="UP000011885"/>
    </source>
</evidence>
<gene>
    <name evidence="2" type="ORF">RSSM_02582</name>
</gene>
<evidence type="ECO:0000256" key="1">
    <source>
        <dbReference type="SAM" id="MobiDB-lite"/>
    </source>
</evidence>
<comment type="caution">
    <text evidence="2">The sequence shown here is derived from an EMBL/GenBank/DDBJ whole genome shotgun (WGS) entry which is preliminary data.</text>
</comment>
<dbReference type="Proteomes" id="UP000011885">
    <property type="component" value="Unassembled WGS sequence"/>
</dbReference>
<dbReference type="OrthoDB" id="241736at2"/>
<reference evidence="2 3" key="1">
    <citation type="journal article" date="2013" name="Mar. Genomics">
        <title>Expression of sulfatases in Rhodopirellula baltica and the diversity of sulfatases in the genus Rhodopirellula.</title>
        <authorList>
            <person name="Wegner C.E."/>
            <person name="Richter-Heitmann T."/>
            <person name="Klindworth A."/>
            <person name="Klockow C."/>
            <person name="Richter M."/>
            <person name="Achstetter T."/>
            <person name="Glockner F.O."/>
            <person name="Harder J."/>
        </authorList>
    </citation>
    <scope>NUCLEOTIDE SEQUENCE [LARGE SCALE GENOMIC DNA]</scope>
    <source>
        <strain evidence="2 3">SM41</strain>
    </source>
</reference>
<dbReference type="Gene3D" id="3.40.50.10610">
    <property type="entry name" value="ABC-type transport auxiliary lipoprotein component"/>
    <property type="match status" value="1"/>
</dbReference>
<accession>M5U3E8</accession>
<sequence>MKLAPNVQTTIDTASADPATGTATIACRISRMVVLGLIMLATGGGCALVPETRTRDTLHNPFPQLKRVAVLPFFNQSDQPNVDGEAVGRAYYAALQAVPGFEVLPVGVTALQYRAFSAQFGEPRSGEDFQKLAQMMDVEAIVVGSVTDFDAYYPPRMGLTVHWYAANEGFHAIPPGYGLPWGTESEDKIPARIAREAEFELARSQLKTQEPRPAPLASMPTVTGAQPGSPNHIPSAADRPPADRNPAEHAPTESDPWGEPVARSRISRTQFTENVTEQQIMLSSPGQPAQSPAGLPNGHAGPHAEFEYAETGSLDGIVSGPVYADDCLVEDGGWVNGQIDASSTLPANWPEPTDLIPDPPQPVAPMMVRQHEPVLSHTRLYRGDDPYFTARLADYVETGDDARGMSWQGYIKRSEDFIRFCCHLHIVEMLESRGGQDPSDLILRWPVSRY</sequence>
<feature type="region of interest" description="Disordered" evidence="1">
    <location>
        <begin position="207"/>
        <end position="262"/>
    </location>
</feature>
<feature type="compositionally biased region" description="Polar residues" evidence="1">
    <location>
        <begin position="275"/>
        <end position="290"/>
    </location>
</feature>